<feature type="compositionally biased region" description="Basic and acidic residues" evidence="1">
    <location>
        <begin position="25"/>
        <end position="35"/>
    </location>
</feature>
<dbReference type="Proteomes" id="UP000509510">
    <property type="component" value="Chromosome VI"/>
</dbReference>
<keyword evidence="4" id="KW-1185">Reference proteome</keyword>
<keyword evidence="2" id="KW-0812">Transmembrane</keyword>
<proteinExistence type="predicted"/>
<gene>
    <name evidence="3" type="ORF">TRUGW13939_10635</name>
</gene>
<evidence type="ECO:0000256" key="2">
    <source>
        <dbReference type="SAM" id="Phobius"/>
    </source>
</evidence>
<feature type="region of interest" description="Disordered" evidence="1">
    <location>
        <begin position="1"/>
        <end position="45"/>
    </location>
</feature>
<feature type="transmembrane region" description="Helical" evidence="2">
    <location>
        <begin position="55"/>
        <end position="78"/>
    </location>
</feature>
<keyword evidence="2" id="KW-1133">Transmembrane helix</keyword>
<organism evidence="3 4">
    <name type="scientific">Talaromyces rugulosus</name>
    <name type="common">Penicillium rugulosum</name>
    <dbReference type="NCBI Taxonomy" id="121627"/>
    <lineage>
        <taxon>Eukaryota</taxon>
        <taxon>Fungi</taxon>
        <taxon>Dikarya</taxon>
        <taxon>Ascomycota</taxon>
        <taxon>Pezizomycotina</taxon>
        <taxon>Eurotiomycetes</taxon>
        <taxon>Eurotiomycetidae</taxon>
        <taxon>Eurotiales</taxon>
        <taxon>Trichocomaceae</taxon>
        <taxon>Talaromyces</taxon>
        <taxon>Talaromyces sect. Islandici</taxon>
    </lineage>
</organism>
<keyword evidence="2" id="KW-0472">Membrane</keyword>
<accession>A0A7H8RD66</accession>
<evidence type="ECO:0000313" key="4">
    <source>
        <dbReference type="Proteomes" id="UP000509510"/>
    </source>
</evidence>
<evidence type="ECO:0000256" key="1">
    <source>
        <dbReference type="SAM" id="MobiDB-lite"/>
    </source>
</evidence>
<dbReference type="RefSeq" id="XP_035349639.1">
    <property type="nucleotide sequence ID" value="XM_035493746.1"/>
</dbReference>
<reference evidence="4" key="1">
    <citation type="submission" date="2020-06" db="EMBL/GenBank/DDBJ databases">
        <title>A chromosome-scale genome assembly of Talaromyces rugulosus W13939.</title>
        <authorList>
            <person name="Wang B."/>
            <person name="Guo L."/>
            <person name="Ye K."/>
            <person name="Wang L."/>
        </authorList>
    </citation>
    <scope>NUCLEOTIDE SEQUENCE [LARGE SCALE GENOMIC DNA]</scope>
    <source>
        <strain evidence="4">W13939</strain>
    </source>
</reference>
<protein>
    <submittedName>
        <fullName evidence="3">Uncharacterized protein</fullName>
    </submittedName>
</protein>
<dbReference type="AlphaFoldDB" id="A0A7H8RD66"/>
<dbReference type="GeneID" id="55998114"/>
<dbReference type="EMBL" id="CP055903">
    <property type="protein sequence ID" value="QKX63465.1"/>
    <property type="molecule type" value="Genomic_DNA"/>
</dbReference>
<sequence length="96" mass="10441">MDLQPADISDQNTRPLASYNPAGHPSRDLESRRISSEGPLSAKRECRDQVPRKTIAIYIAVVLVGSFGVGIATCLVGFQLGFRLGEQLAILRDMGQ</sequence>
<dbReference type="KEGG" id="trg:TRUGW13939_10635"/>
<evidence type="ECO:0000313" key="3">
    <source>
        <dbReference type="EMBL" id="QKX63465.1"/>
    </source>
</evidence>
<name>A0A7H8RD66_TALRU</name>